<evidence type="ECO:0000259" key="9">
    <source>
        <dbReference type="Pfam" id="PF00460"/>
    </source>
</evidence>
<dbReference type="InterPro" id="IPR037925">
    <property type="entry name" value="FlgE/F/G-like"/>
</dbReference>
<sequence length="261" mass="27754">MRALSVAATGMVAQQTNVEVIANNIANANTVAFKRSRAEFADLLYQSERAAGVPNRSDADAIPEASQIGLGVQPVAIRSLHTQGSLTKTGNSLDLALNGRGWFQITGANNETLYTRAGTFSKNASGQLVTPDGYTVIPSITIPTNTTSIQVNTDGTVYVDPGTGVMTQVGQLTIATFVNDAGLEALGNNLFRETISSGNAQVQVPGSEGYATVQQYYVESSNVDPVQEITNLISAQRNYEMNSKVIQAADEMFQVLTKNNL</sequence>
<keyword evidence="4 8" id="KW-0975">Bacterial flagellum</keyword>
<dbReference type="NCBIfam" id="TIGR02488">
    <property type="entry name" value="flgG_G_neg"/>
    <property type="match status" value="1"/>
</dbReference>
<dbReference type="InterPro" id="IPR019776">
    <property type="entry name" value="Flagellar_basal_body_rod_CS"/>
</dbReference>
<dbReference type="Pfam" id="PF22692">
    <property type="entry name" value="LlgE_F_G_D1"/>
    <property type="match status" value="1"/>
</dbReference>
<dbReference type="RefSeq" id="WP_037234076.1">
    <property type="nucleotide sequence ID" value="NZ_JAEMUK010000015.1"/>
</dbReference>
<dbReference type="GO" id="GO:0071978">
    <property type="term" value="P:bacterial-type flagellum-dependent swarming motility"/>
    <property type="evidence" value="ECO:0007669"/>
    <property type="project" value="TreeGrafter"/>
</dbReference>
<evidence type="ECO:0000256" key="3">
    <source>
        <dbReference type="ARBA" id="ARBA00017948"/>
    </source>
</evidence>
<keyword evidence="12" id="KW-0282">Flagellum</keyword>
<keyword evidence="13" id="KW-1185">Reference proteome</keyword>
<evidence type="ECO:0000256" key="6">
    <source>
        <dbReference type="ARBA" id="ARBA00032912"/>
    </source>
</evidence>
<dbReference type="InterPro" id="IPR020013">
    <property type="entry name" value="Flagellar_FlgE/F/G"/>
</dbReference>
<comment type="subcellular location">
    <subcellularLocation>
        <location evidence="1 8">Bacterial flagellum basal body</location>
    </subcellularLocation>
</comment>
<feature type="domain" description="Flagellar hook protein FlgE/F/G-like D1" evidence="11">
    <location>
        <begin position="96"/>
        <end position="159"/>
    </location>
</feature>
<keyword evidence="12" id="KW-0969">Cilium</keyword>
<comment type="caution">
    <text evidence="12">The sequence shown here is derived from an EMBL/GenBank/DDBJ whole genome shotgun (WGS) entry which is preliminary data.</text>
</comment>
<comment type="similarity">
    <text evidence="2 8">Belongs to the flagella basal body rod proteins family.</text>
</comment>
<dbReference type="PROSITE" id="PS00588">
    <property type="entry name" value="FLAGELLA_BB_ROD"/>
    <property type="match status" value="1"/>
</dbReference>
<comment type="subunit">
    <text evidence="5 8">The basal body constitutes a major portion of the flagellar organelle and consists of four rings (L,P,S, and M) mounted on a central rod. The rod consists of about 26 subunits of FlgG in the distal portion, and FlgB, FlgC and FlgF are thought to build up the proximal portion of the rod with about 6 subunits each.</text>
</comment>
<evidence type="ECO:0000313" key="12">
    <source>
        <dbReference type="EMBL" id="MBJ7543652.1"/>
    </source>
</evidence>
<proteinExistence type="inferred from homology"/>
<evidence type="ECO:0000256" key="7">
    <source>
        <dbReference type="NCBIfam" id="TIGR02488"/>
    </source>
</evidence>
<protein>
    <recommendedName>
        <fullName evidence="3 7">Flagellar basal-body rod protein FlgG</fullName>
    </recommendedName>
    <alternativeName>
        <fullName evidence="6 8">Distal rod protein</fullName>
    </alternativeName>
</protein>
<evidence type="ECO:0000256" key="4">
    <source>
        <dbReference type="ARBA" id="ARBA00023143"/>
    </source>
</evidence>
<dbReference type="Proteomes" id="UP000623250">
    <property type="component" value="Unassembled WGS sequence"/>
</dbReference>
<evidence type="ECO:0000256" key="1">
    <source>
        <dbReference type="ARBA" id="ARBA00004117"/>
    </source>
</evidence>
<dbReference type="InterPro" id="IPR001444">
    <property type="entry name" value="Flag_bb_rod_N"/>
</dbReference>
<dbReference type="PANTHER" id="PTHR30435">
    <property type="entry name" value="FLAGELLAR PROTEIN"/>
    <property type="match status" value="1"/>
</dbReference>
<organism evidence="12 13">
    <name type="scientific">Rhodomicrobium udaipurense</name>
    <dbReference type="NCBI Taxonomy" id="1202716"/>
    <lineage>
        <taxon>Bacteria</taxon>
        <taxon>Pseudomonadati</taxon>
        <taxon>Pseudomonadota</taxon>
        <taxon>Alphaproteobacteria</taxon>
        <taxon>Hyphomicrobiales</taxon>
        <taxon>Hyphomicrobiaceae</taxon>
        <taxon>Rhodomicrobium</taxon>
    </lineage>
</organism>
<dbReference type="InterPro" id="IPR012834">
    <property type="entry name" value="FlgG_G_neg"/>
</dbReference>
<gene>
    <name evidence="12" type="primary">flgG</name>
    <name evidence="12" type="ORF">JDN41_08775</name>
</gene>
<dbReference type="NCBIfam" id="TIGR03506">
    <property type="entry name" value="FlgEFG_subfam"/>
    <property type="match status" value="2"/>
</dbReference>
<name>A0A8I1GI54_9HYPH</name>
<dbReference type="GO" id="GO:0009426">
    <property type="term" value="C:bacterial-type flagellum basal body, distal rod"/>
    <property type="evidence" value="ECO:0007669"/>
    <property type="project" value="UniProtKB-UniRule"/>
</dbReference>
<dbReference type="Pfam" id="PF06429">
    <property type="entry name" value="Flg_bbr_C"/>
    <property type="match status" value="1"/>
</dbReference>
<dbReference type="AlphaFoldDB" id="A0A8I1GI54"/>
<evidence type="ECO:0000259" key="10">
    <source>
        <dbReference type="Pfam" id="PF06429"/>
    </source>
</evidence>
<keyword evidence="12" id="KW-0966">Cell projection</keyword>
<feature type="domain" description="Flagellar basal-body/hook protein C-terminal" evidence="10">
    <location>
        <begin position="214"/>
        <end position="257"/>
    </location>
</feature>
<accession>A0A8I1GI54</accession>
<evidence type="ECO:0000256" key="2">
    <source>
        <dbReference type="ARBA" id="ARBA00009677"/>
    </source>
</evidence>
<evidence type="ECO:0000256" key="8">
    <source>
        <dbReference type="RuleBase" id="RU362116"/>
    </source>
</evidence>
<dbReference type="Pfam" id="PF00460">
    <property type="entry name" value="Flg_bb_rod"/>
    <property type="match status" value="1"/>
</dbReference>
<evidence type="ECO:0000313" key="13">
    <source>
        <dbReference type="Proteomes" id="UP000623250"/>
    </source>
</evidence>
<evidence type="ECO:0000259" key="11">
    <source>
        <dbReference type="Pfam" id="PF22692"/>
    </source>
</evidence>
<dbReference type="InterPro" id="IPR053967">
    <property type="entry name" value="LlgE_F_G-like_D1"/>
</dbReference>
<reference evidence="12 13" key="1">
    <citation type="submission" date="2020-12" db="EMBL/GenBank/DDBJ databases">
        <title>Revised draft genomes of Rhodomicrobium vannielii ATCC 17100 and Rhodomicrobium udaipurense JA643.</title>
        <authorList>
            <person name="Conners E.M."/>
            <person name="Davenport E.J."/>
            <person name="Bose A."/>
        </authorList>
    </citation>
    <scope>NUCLEOTIDE SEQUENCE [LARGE SCALE GENOMIC DNA]</scope>
    <source>
        <strain evidence="12 13">JA643</strain>
    </source>
</reference>
<evidence type="ECO:0000256" key="5">
    <source>
        <dbReference type="ARBA" id="ARBA00025933"/>
    </source>
</evidence>
<feature type="domain" description="Flagellar basal body rod protein N-terminal" evidence="9">
    <location>
        <begin position="4"/>
        <end position="34"/>
    </location>
</feature>
<dbReference type="SUPFAM" id="SSF117143">
    <property type="entry name" value="Flagellar hook protein flgE"/>
    <property type="match status" value="1"/>
</dbReference>
<dbReference type="InterPro" id="IPR010930">
    <property type="entry name" value="Flg_bb/hook_C_dom"/>
</dbReference>
<dbReference type="EMBL" id="JAEMUK010000015">
    <property type="protein sequence ID" value="MBJ7543652.1"/>
    <property type="molecule type" value="Genomic_DNA"/>
</dbReference>
<dbReference type="PANTHER" id="PTHR30435:SF19">
    <property type="entry name" value="FLAGELLAR BASAL-BODY ROD PROTEIN FLGG"/>
    <property type="match status" value="1"/>
</dbReference>